<dbReference type="AlphaFoldDB" id="A0A814K9J9"/>
<feature type="non-terminal residue" evidence="1">
    <location>
        <position position="1"/>
    </location>
</feature>
<evidence type="ECO:0000313" key="1">
    <source>
        <dbReference type="EMBL" id="CAF1047961.1"/>
    </source>
</evidence>
<protein>
    <submittedName>
        <fullName evidence="1">Uncharacterized protein</fullName>
    </submittedName>
</protein>
<reference evidence="1" key="1">
    <citation type="submission" date="2021-02" db="EMBL/GenBank/DDBJ databases">
        <authorList>
            <person name="Nowell W R."/>
        </authorList>
    </citation>
    <scope>NUCLEOTIDE SEQUENCE</scope>
    <source>
        <strain evidence="1">Ploen Becks lab</strain>
    </source>
</reference>
<name>A0A814K9J9_9BILA</name>
<keyword evidence="2" id="KW-1185">Reference proteome</keyword>
<organism evidence="1 2">
    <name type="scientific">Brachionus calyciflorus</name>
    <dbReference type="NCBI Taxonomy" id="104777"/>
    <lineage>
        <taxon>Eukaryota</taxon>
        <taxon>Metazoa</taxon>
        <taxon>Spiralia</taxon>
        <taxon>Gnathifera</taxon>
        <taxon>Rotifera</taxon>
        <taxon>Eurotatoria</taxon>
        <taxon>Monogononta</taxon>
        <taxon>Pseudotrocha</taxon>
        <taxon>Ploima</taxon>
        <taxon>Brachionidae</taxon>
        <taxon>Brachionus</taxon>
    </lineage>
</organism>
<sequence>MALYSKFQFMQIQIAFERFEKKWNSFGGFRYKIEELARPPPRCIKCKKLDHFFFNCPNGNHCGKCGENDHNDDKCKGYLFKCVNCGENRSFWYKGCKIFKEKFRNSVRQDNRIDRPLDNSKNFYRTYSAEVNKPDYFKEILAKANLTEFSNELTTEIPEEIKENV</sequence>
<evidence type="ECO:0000313" key="2">
    <source>
        <dbReference type="Proteomes" id="UP000663879"/>
    </source>
</evidence>
<feature type="non-terminal residue" evidence="1">
    <location>
        <position position="165"/>
    </location>
</feature>
<dbReference type="InterPro" id="IPR036875">
    <property type="entry name" value="Znf_CCHC_sf"/>
</dbReference>
<accession>A0A814K9J9</accession>
<dbReference type="Proteomes" id="UP000663879">
    <property type="component" value="Unassembled WGS sequence"/>
</dbReference>
<dbReference type="EMBL" id="CAJNOC010005287">
    <property type="protein sequence ID" value="CAF1047961.1"/>
    <property type="molecule type" value="Genomic_DNA"/>
</dbReference>
<dbReference type="GO" id="GO:0008270">
    <property type="term" value="F:zinc ion binding"/>
    <property type="evidence" value="ECO:0007669"/>
    <property type="project" value="InterPro"/>
</dbReference>
<comment type="caution">
    <text evidence="1">The sequence shown here is derived from an EMBL/GenBank/DDBJ whole genome shotgun (WGS) entry which is preliminary data.</text>
</comment>
<dbReference type="SUPFAM" id="SSF57756">
    <property type="entry name" value="Retrovirus zinc finger-like domains"/>
    <property type="match status" value="1"/>
</dbReference>
<gene>
    <name evidence="1" type="ORF">OXX778_LOCUS18683</name>
</gene>
<dbReference type="GO" id="GO:0003676">
    <property type="term" value="F:nucleic acid binding"/>
    <property type="evidence" value="ECO:0007669"/>
    <property type="project" value="InterPro"/>
</dbReference>
<dbReference type="OrthoDB" id="8063754at2759"/>
<proteinExistence type="predicted"/>